<accession>A0A101FYH7</accession>
<evidence type="ECO:0000313" key="2">
    <source>
        <dbReference type="EMBL" id="KUK46830.1"/>
    </source>
</evidence>
<dbReference type="Gene3D" id="2.60.120.460">
    <property type="entry name" value="YjbQ-like"/>
    <property type="match status" value="1"/>
</dbReference>
<reference evidence="2 3" key="1">
    <citation type="journal article" date="2015" name="MBio">
        <title>Genome-Resolved Metagenomic Analysis Reveals Roles for Candidate Phyla and Other Microbial Community Members in Biogeochemical Transformations in Oil Reservoirs.</title>
        <authorList>
            <person name="Hu P."/>
            <person name="Tom L."/>
            <person name="Singh A."/>
            <person name="Thomas B.C."/>
            <person name="Baker B.J."/>
            <person name="Piceno Y.M."/>
            <person name="Andersen G.L."/>
            <person name="Banfield J.F."/>
        </authorList>
    </citation>
    <scope>NUCLEOTIDE SEQUENCE [LARGE SCALE GENOMIC DNA]</scope>
    <source>
        <strain evidence="2">46_16</strain>
    </source>
</reference>
<comment type="caution">
    <text evidence="2">The sequence shown here is derived from an EMBL/GenBank/DDBJ whole genome shotgun (WGS) entry which is preliminary data.</text>
</comment>
<dbReference type="PROSITE" id="PS01314">
    <property type="entry name" value="UPF0047"/>
    <property type="match status" value="1"/>
</dbReference>
<dbReference type="PANTHER" id="PTHR30615">
    <property type="entry name" value="UNCHARACTERIZED PROTEIN YJBQ-RELATED"/>
    <property type="match status" value="1"/>
</dbReference>
<dbReference type="NCBIfam" id="TIGR00149">
    <property type="entry name" value="TIGR00149_YjbQ"/>
    <property type="match status" value="1"/>
</dbReference>
<dbReference type="SUPFAM" id="SSF111038">
    <property type="entry name" value="YjbQ-like"/>
    <property type="match status" value="1"/>
</dbReference>
<organism evidence="2 3">
    <name type="scientific">Anaerolinea thermophila</name>
    <dbReference type="NCBI Taxonomy" id="167964"/>
    <lineage>
        <taxon>Bacteria</taxon>
        <taxon>Bacillati</taxon>
        <taxon>Chloroflexota</taxon>
        <taxon>Anaerolineae</taxon>
        <taxon>Anaerolineales</taxon>
        <taxon>Anaerolineaceae</taxon>
        <taxon>Anaerolinea</taxon>
    </lineage>
</organism>
<dbReference type="PANTHER" id="PTHR30615:SF8">
    <property type="entry name" value="UPF0047 PROTEIN C4A8.02C"/>
    <property type="match status" value="1"/>
</dbReference>
<dbReference type="Pfam" id="PF01894">
    <property type="entry name" value="YjbQ"/>
    <property type="match status" value="1"/>
</dbReference>
<dbReference type="InterPro" id="IPR035917">
    <property type="entry name" value="YjbQ-like_sf"/>
</dbReference>
<comment type="similarity">
    <text evidence="1">Belongs to the UPF0047 family.</text>
</comment>
<name>A0A101FYH7_9CHLR</name>
<protein>
    <recommendedName>
        <fullName evidence="4">YjbQ family protein</fullName>
    </recommendedName>
</protein>
<sequence length="140" mass="16255">MNWLKTTLQIDTHGKGMIEITSHIQTALREWNVQEGMCYLFLPHTSASLVTSEAFDPSARHDIEEFYERLAPERQDWYRHTIEGADDSPSHLRTTLTQSSLTIPIDNGLLALGTWQGIFLFEHRTRPHRRQVLLRCLKVN</sequence>
<evidence type="ECO:0000256" key="1">
    <source>
        <dbReference type="ARBA" id="ARBA00005534"/>
    </source>
</evidence>
<evidence type="ECO:0000313" key="3">
    <source>
        <dbReference type="Proteomes" id="UP000064249"/>
    </source>
</evidence>
<evidence type="ECO:0008006" key="4">
    <source>
        <dbReference type="Google" id="ProtNLM"/>
    </source>
</evidence>
<proteinExistence type="inferred from homology"/>
<dbReference type="Proteomes" id="UP000064249">
    <property type="component" value="Unassembled WGS sequence"/>
</dbReference>
<dbReference type="InterPro" id="IPR001602">
    <property type="entry name" value="UPF0047_YjbQ-like"/>
</dbReference>
<dbReference type="EMBL" id="LGFU01000006">
    <property type="protein sequence ID" value="KUK46830.1"/>
    <property type="molecule type" value="Genomic_DNA"/>
</dbReference>
<dbReference type="AlphaFoldDB" id="A0A101FYH7"/>
<gene>
    <name evidence="2" type="ORF">XD73_0301</name>
</gene>
<dbReference type="PIRSF" id="PIRSF004681">
    <property type="entry name" value="UCP004681"/>
    <property type="match status" value="1"/>
</dbReference>